<dbReference type="OrthoDB" id="279138at2"/>
<dbReference type="Pfam" id="PF04932">
    <property type="entry name" value="Wzy_C"/>
    <property type="match status" value="1"/>
</dbReference>
<dbReference type="RefSeq" id="WP_084858940.1">
    <property type="nucleotide sequence ID" value="NZ_NBWC01000043.1"/>
</dbReference>
<feature type="transmembrane region" description="Helical" evidence="5">
    <location>
        <begin position="260"/>
        <end position="282"/>
    </location>
</feature>
<evidence type="ECO:0000259" key="6">
    <source>
        <dbReference type="Pfam" id="PF04932"/>
    </source>
</evidence>
<accession>A0A1X0ZNM6</accession>
<sequence>MIMPLSLVGLAALLSLALLASPFPYLAPGAVVGLAGALVLYRKPAWGLLAIALLVPLEGLLKDSEVSAAKIVGLGLVLTLGLQLAVRQLPGERLHSNQWRLLVPFLALYLLSLWTSDDTALSLNHLREFTVGLVVFVITLLVGRELSLPTLCRVVTLSVCITCLFAMFSSKYQQQGRASALLDPNVLALLITFAMPLALWLLIKARQVPVKLFWTACCLLMLAGMTRTESRSGLVVLLATLIAVLYVYRAQLARIRPRHLGFTMLGLAIVLPLGAALMPPAYLERIQSLAQLKSGINAHKDESLGRRASYLVVGKDMISHSPLLGTGPGTFPLHYANTGFSKAFAPAKRTSDDLYRQAHNTYLELITEIGIPAGLLFIGMMLLALRNFTRASASWRAAADHYHADLAAHLTMSLVAIGLFLMFLSVPSHKYLWMMLALSSVLVRQAAEAPTTAVSR</sequence>
<evidence type="ECO:0000256" key="3">
    <source>
        <dbReference type="ARBA" id="ARBA00022989"/>
    </source>
</evidence>
<gene>
    <name evidence="7" type="ORF">B7H17_23295</name>
</gene>
<evidence type="ECO:0000313" key="8">
    <source>
        <dbReference type="Proteomes" id="UP000193675"/>
    </source>
</evidence>
<feature type="transmembrane region" description="Helical" evidence="5">
    <location>
        <begin position="180"/>
        <end position="203"/>
    </location>
</feature>
<evidence type="ECO:0000313" key="7">
    <source>
        <dbReference type="EMBL" id="ORL59918.1"/>
    </source>
</evidence>
<organism evidence="7 8">
    <name type="scientific">Pseudomonas putida</name>
    <name type="common">Arthrobacter siderocapsulatus</name>
    <dbReference type="NCBI Taxonomy" id="303"/>
    <lineage>
        <taxon>Bacteria</taxon>
        <taxon>Pseudomonadati</taxon>
        <taxon>Pseudomonadota</taxon>
        <taxon>Gammaproteobacteria</taxon>
        <taxon>Pseudomonadales</taxon>
        <taxon>Pseudomonadaceae</taxon>
        <taxon>Pseudomonas</taxon>
    </lineage>
</organism>
<comment type="subcellular location">
    <subcellularLocation>
        <location evidence="1">Membrane</location>
        <topology evidence="1">Multi-pass membrane protein</topology>
    </subcellularLocation>
</comment>
<comment type="caution">
    <text evidence="7">The sequence shown here is derived from an EMBL/GenBank/DDBJ whole genome shotgun (WGS) entry which is preliminary data.</text>
</comment>
<keyword evidence="4 5" id="KW-0472">Membrane</keyword>
<feature type="transmembrane region" description="Helical" evidence="5">
    <location>
        <begin position="126"/>
        <end position="142"/>
    </location>
</feature>
<dbReference type="EMBL" id="NBWC01000043">
    <property type="protein sequence ID" value="ORL59918.1"/>
    <property type="molecule type" value="Genomic_DNA"/>
</dbReference>
<keyword evidence="3 5" id="KW-1133">Transmembrane helix</keyword>
<feature type="transmembrane region" description="Helical" evidence="5">
    <location>
        <begin position="148"/>
        <end position="168"/>
    </location>
</feature>
<dbReference type="InterPro" id="IPR051533">
    <property type="entry name" value="WaaL-like"/>
</dbReference>
<feature type="transmembrane region" description="Helical" evidence="5">
    <location>
        <begin position="365"/>
        <end position="385"/>
    </location>
</feature>
<name>A0A1X0ZNM6_PSEPU</name>
<feature type="domain" description="O-antigen ligase-related" evidence="6">
    <location>
        <begin position="217"/>
        <end position="378"/>
    </location>
</feature>
<evidence type="ECO:0000256" key="1">
    <source>
        <dbReference type="ARBA" id="ARBA00004141"/>
    </source>
</evidence>
<dbReference type="InterPro" id="IPR007016">
    <property type="entry name" value="O-antigen_ligase-rel_domated"/>
</dbReference>
<feature type="transmembrane region" description="Helical" evidence="5">
    <location>
        <begin position="68"/>
        <end position="86"/>
    </location>
</feature>
<dbReference type="Proteomes" id="UP000193675">
    <property type="component" value="Unassembled WGS sequence"/>
</dbReference>
<keyword evidence="2 5" id="KW-0812">Transmembrane</keyword>
<dbReference type="PANTHER" id="PTHR37422:SF13">
    <property type="entry name" value="LIPOPOLYSACCHARIDE BIOSYNTHESIS PROTEIN PA4999-RELATED"/>
    <property type="match status" value="1"/>
</dbReference>
<feature type="transmembrane region" description="Helical" evidence="5">
    <location>
        <begin position="406"/>
        <end position="425"/>
    </location>
</feature>
<proteinExistence type="predicted"/>
<protein>
    <submittedName>
        <fullName evidence="7">Polymerase</fullName>
    </submittedName>
</protein>
<evidence type="ECO:0000256" key="4">
    <source>
        <dbReference type="ARBA" id="ARBA00023136"/>
    </source>
</evidence>
<reference evidence="7 8" key="1">
    <citation type="submission" date="2017-04" db="EMBL/GenBank/DDBJ databases">
        <title>Presence of VIM-2 positive Pseudomonas species in chickens and their surrounding environment.</title>
        <authorList>
            <person name="Zhang R."/>
        </authorList>
    </citation>
    <scope>NUCLEOTIDE SEQUENCE [LARGE SCALE GENOMIC DNA]</scope>
    <source>
        <strain evidence="7 8">DZ-C18</strain>
    </source>
</reference>
<dbReference type="PANTHER" id="PTHR37422">
    <property type="entry name" value="TEICHURONIC ACID BIOSYNTHESIS PROTEIN TUAE"/>
    <property type="match status" value="1"/>
</dbReference>
<evidence type="ECO:0000256" key="5">
    <source>
        <dbReference type="SAM" id="Phobius"/>
    </source>
</evidence>
<feature type="transmembrane region" description="Helical" evidence="5">
    <location>
        <begin position="230"/>
        <end position="248"/>
    </location>
</feature>
<evidence type="ECO:0000256" key="2">
    <source>
        <dbReference type="ARBA" id="ARBA00022692"/>
    </source>
</evidence>
<dbReference type="GO" id="GO:0016020">
    <property type="term" value="C:membrane"/>
    <property type="evidence" value="ECO:0007669"/>
    <property type="project" value="UniProtKB-SubCell"/>
</dbReference>
<dbReference type="AlphaFoldDB" id="A0A1X0ZNM6"/>
<feature type="transmembrane region" description="Helical" evidence="5">
    <location>
        <begin position="98"/>
        <end position="114"/>
    </location>
</feature>